<organism evidence="1 2">
    <name type="scientific">Trichinella pseudospiralis</name>
    <name type="common">Parasitic roundworm</name>
    <dbReference type="NCBI Taxonomy" id="6337"/>
    <lineage>
        <taxon>Eukaryota</taxon>
        <taxon>Metazoa</taxon>
        <taxon>Ecdysozoa</taxon>
        <taxon>Nematoda</taxon>
        <taxon>Enoplea</taxon>
        <taxon>Dorylaimia</taxon>
        <taxon>Trichinellida</taxon>
        <taxon>Trichinellidae</taxon>
        <taxon>Trichinella</taxon>
    </lineage>
</organism>
<accession>A0A0V0WE50</accession>
<protein>
    <submittedName>
        <fullName evidence="1">Uncharacterized protein</fullName>
    </submittedName>
</protein>
<dbReference type="Proteomes" id="UP000054815">
    <property type="component" value="Unassembled WGS sequence"/>
</dbReference>
<proteinExistence type="predicted"/>
<comment type="caution">
    <text evidence="1">The sequence shown here is derived from an EMBL/GenBank/DDBJ whole genome shotgun (WGS) entry which is preliminary data.</text>
</comment>
<reference evidence="1 2" key="1">
    <citation type="submission" date="2015-01" db="EMBL/GenBank/DDBJ databases">
        <title>Evolution of Trichinella species and genotypes.</title>
        <authorList>
            <person name="Korhonen P.K."/>
            <person name="Edoardo P."/>
            <person name="Giuseppe L.R."/>
            <person name="Gasser R.B."/>
        </authorList>
    </citation>
    <scope>NUCLEOTIDE SEQUENCE [LARGE SCALE GENOMIC DNA]</scope>
    <source>
        <strain evidence="1">ISS141</strain>
    </source>
</reference>
<evidence type="ECO:0000313" key="2">
    <source>
        <dbReference type="Proteomes" id="UP000054815"/>
    </source>
</evidence>
<evidence type="ECO:0000313" key="1">
    <source>
        <dbReference type="EMBL" id="KRX73810.1"/>
    </source>
</evidence>
<gene>
    <name evidence="1" type="ORF">T4E_2335</name>
</gene>
<dbReference type="AlphaFoldDB" id="A0A0V0WE50"/>
<sequence length="68" mass="8054">MNITKTFWTILDMLKCTRIDRLLLNIKFRKNRIPTAPQIIHILTIRWPARLASVFKRRTYKAAVDASL</sequence>
<name>A0A0V0WE50_TRIPS</name>
<dbReference type="EMBL" id="JYDU01001064">
    <property type="protein sequence ID" value="KRX73810.1"/>
    <property type="molecule type" value="Genomic_DNA"/>
</dbReference>